<dbReference type="EMBL" id="JABBFX010000002">
    <property type="protein sequence ID" value="NML46930.1"/>
    <property type="molecule type" value="Genomic_DNA"/>
</dbReference>
<evidence type="ECO:0000259" key="3">
    <source>
        <dbReference type="Pfam" id="PF20674"/>
    </source>
</evidence>
<keyword evidence="1" id="KW-0732">Signal</keyword>
<keyword evidence="5" id="KW-1185">Reference proteome</keyword>
<dbReference type="Pfam" id="PF20674">
    <property type="entry name" value="SpaA_3"/>
    <property type="match status" value="1"/>
</dbReference>
<feature type="domain" description="Surface adhesin CshA non-repetitive" evidence="2">
    <location>
        <begin position="49"/>
        <end position="242"/>
    </location>
</feature>
<evidence type="ECO:0000313" key="5">
    <source>
        <dbReference type="Proteomes" id="UP000541185"/>
    </source>
</evidence>
<evidence type="ECO:0000259" key="2">
    <source>
        <dbReference type="Pfam" id="PF18651"/>
    </source>
</evidence>
<dbReference type="Pfam" id="PF18651">
    <property type="entry name" value="CshA_NR2"/>
    <property type="match status" value="1"/>
</dbReference>
<dbReference type="InterPro" id="IPR047589">
    <property type="entry name" value="DUF11_rpt"/>
</dbReference>
<dbReference type="Proteomes" id="UP000541185">
    <property type="component" value="Unassembled WGS sequence"/>
</dbReference>
<accession>A0A848HBS9</accession>
<dbReference type="NCBIfam" id="TIGR01451">
    <property type="entry name" value="B_ant_repeat"/>
    <property type="match status" value="1"/>
</dbReference>
<dbReference type="InterPro" id="IPR048834">
    <property type="entry name" value="SpaA_pre-album"/>
</dbReference>
<evidence type="ECO:0000256" key="1">
    <source>
        <dbReference type="SAM" id="SignalP"/>
    </source>
</evidence>
<dbReference type="AlphaFoldDB" id="A0A848HBS9"/>
<gene>
    <name evidence="4" type="ORF">HHL11_24505</name>
</gene>
<dbReference type="InterPro" id="IPR013783">
    <property type="entry name" value="Ig-like_fold"/>
</dbReference>
<sequence>MMRLLALWRRFLFACVAGWLLAAAVPGTALAASCAPATTQGTAPADFRTYCWLDFSTYVDTTARTTAGQTFSFGLPDGTNVSMNLRVTTFSGTNANTALIPTAVPSWTGSAFGNVAFNGIPNKPILYTGTDGSTVTFTIRNITVTPPTGGSANYSIIVGDGESTNAGETLSFTTNGGNWSQVAQIANGGTTYPTVSGLNSKTVSETGVAGTVGSYVFRTDTNPTQVTATMKASGLQGVIVGLRYASISAVSQITNQRYNAADQFVYSLGTTTGTKLATGTTTGTATSGFAAATVPTVAASYPFVVSQAMAPGSVGTLANYTTTLTCTNSNSGSATTMPTNLAISSSSGSYTFNSLAYGDAVLCTFTNTPIFNTITGTVYSDANHNGAQDGAEAGPGVTGFYAKVAQVSGGACTNPALNAVAVDATTGAYTLPNLPQGTYCVILDNNSTLTDITPTLPTGWLGMQNASGLLQVNVAAGSPAPPPQVFGVYNGSKLTGTVFADTGVGSGNANNGTKDGTEPGLASVTVTLANGATTVATTSTAGDGSFTLWVPSTITAALTLTPTVLTNYQNSGGNVGTTGGSYARPKLTYTPVAGSSYTGVAFGMVPPESFAPNGAQTAQPGTVVFYAHTFQAGSGGQATFTVTNAPSPAGTVWSTVLYQDANCSGALESTEIVVTSAITMTAGQQVCLVLKQFVPSGIAYGALNTATITANFVYTGSSPALTSVLTVTDTTTGGEPSALSLKKMVSNVTRGGSGSTSVSASPGEVLQYTLTAQNLSAYPVSTLVINDATPAFTTFVSTVCPGAFPSGITGCTIATQPAAGNAGSLQWTFTGTLNPGLSLVVTYNVKLTE</sequence>
<reference evidence="4 5" key="1">
    <citation type="submission" date="2020-04" db="EMBL/GenBank/DDBJ databases">
        <title>Ramlibacter sp. G-1-2-2 isolated from soil.</title>
        <authorList>
            <person name="Dahal R.H."/>
        </authorList>
    </citation>
    <scope>NUCLEOTIDE SEQUENCE [LARGE SCALE GENOMIC DNA]</scope>
    <source>
        <strain evidence="4 5">G-1-2-2</strain>
    </source>
</reference>
<dbReference type="PROSITE" id="PS51257">
    <property type="entry name" value="PROKAR_LIPOPROTEIN"/>
    <property type="match status" value="1"/>
</dbReference>
<dbReference type="Gene3D" id="2.60.40.10">
    <property type="entry name" value="Immunoglobulins"/>
    <property type="match status" value="2"/>
</dbReference>
<feature type="signal peptide" evidence="1">
    <location>
        <begin position="1"/>
        <end position="31"/>
    </location>
</feature>
<evidence type="ECO:0000313" key="4">
    <source>
        <dbReference type="EMBL" id="NML46930.1"/>
    </source>
</evidence>
<feature type="domain" description="SpaA-like prealbumin fold" evidence="3">
    <location>
        <begin position="251"/>
        <end position="369"/>
    </location>
</feature>
<comment type="caution">
    <text evidence="4">The sequence shown here is derived from an EMBL/GenBank/DDBJ whole genome shotgun (WGS) entry which is preliminary data.</text>
</comment>
<proteinExistence type="predicted"/>
<dbReference type="SUPFAM" id="SSF117074">
    <property type="entry name" value="Hypothetical protein PA1324"/>
    <property type="match status" value="1"/>
</dbReference>
<feature type="chain" id="PRO_5033010244" evidence="1">
    <location>
        <begin position="32"/>
        <end position="849"/>
    </location>
</feature>
<name>A0A848HBS9_9BURK</name>
<protein>
    <submittedName>
        <fullName evidence="4">DUF11 domain-containing protein</fullName>
    </submittedName>
</protein>
<organism evidence="4 5">
    <name type="scientific">Ramlibacter agri</name>
    <dbReference type="NCBI Taxonomy" id="2728837"/>
    <lineage>
        <taxon>Bacteria</taxon>
        <taxon>Pseudomonadati</taxon>
        <taxon>Pseudomonadota</taxon>
        <taxon>Betaproteobacteria</taxon>
        <taxon>Burkholderiales</taxon>
        <taxon>Comamonadaceae</taxon>
        <taxon>Ramlibacter</taxon>
    </lineage>
</organism>
<dbReference type="InterPro" id="IPR040683">
    <property type="entry name" value="CshA_NR2"/>
</dbReference>